<feature type="compositionally biased region" description="Basic residues" evidence="1">
    <location>
        <begin position="195"/>
        <end position="223"/>
    </location>
</feature>
<dbReference type="RefSeq" id="XP_005190756.2">
    <property type="nucleotide sequence ID" value="XM_005190699.4"/>
</dbReference>
<dbReference type="RefSeq" id="XP_058975771.1">
    <property type="nucleotide sequence ID" value="XM_059119788.1"/>
</dbReference>
<feature type="compositionally biased region" description="Polar residues" evidence="1">
    <location>
        <begin position="109"/>
        <end position="129"/>
    </location>
</feature>
<gene>
    <name evidence="3" type="primary">LOC101888218</name>
</gene>
<feature type="compositionally biased region" description="Basic and acidic residues" evidence="1">
    <location>
        <begin position="229"/>
        <end position="238"/>
    </location>
</feature>
<keyword evidence="2" id="KW-1185">Reference proteome</keyword>
<evidence type="ECO:0000313" key="3">
    <source>
        <dbReference type="RefSeq" id="XP_058975771.1"/>
    </source>
</evidence>
<organism evidence="2 3">
    <name type="scientific">Musca domestica</name>
    <name type="common">House fly</name>
    <dbReference type="NCBI Taxonomy" id="7370"/>
    <lineage>
        <taxon>Eukaryota</taxon>
        <taxon>Metazoa</taxon>
        <taxon>Ecdysozoa</taxon>
        <taxon>Arthropoda</taxon>
        <taxon>Hexapoda</taxon>
        <taxon>Insecta</taxon>
        <taxon>Pterygota</taxon>
        <taxon>Neoptera</taxon>
        <taxon>Endopterygota</taxon>
        <taxon>Diptera</taxon>
        <taxon>Brachycera</taxon>
        <taxon>Muscomorpha</taxon>
        <taxon>Muscoidea</taxon>
        <taxon>Muscidae</taxon>
        <taxon>Musca</taxon>
    </lineage>
</organism>
<dbReference type="Proteomes" id="UP001652621">
    <property type="component" value="Unplaced"/>
</dbReference>
<evidence type="ECO:0000256" key="1">
    <source>
        <dbReference type="SAM" id="MobiDB-lite"/>
    </source>
</evidence>
<reference evidence="3" key="1">
    <citation type="submission" date="2025-08" db="UniProtKB">
        <authorList>
            <consortium name="RefSeq"/>
        </authorList>
    </citation>
    <scope>IDENTIFICATION</scope>
    <source>
        <strain evidence="3">Aabys</strain>
        <tissue evidence="3">Whole body</tissue>
    </source>
</reference>
<feature type="region of interest" description="Disordered" evidence="1">
    <location>
        <begin position="85"/>
        <end position="285"/>
    </location>
</feature>
<dbReference type="GeneID" id="101888218"/>
<name>A0ABM3UQG0_MUSDO</name>
<feature type="compositionally biased region" description="Basic and acidic residues" evidence="1">
    <location>
        <begin position="130"/>
        <end position="144"/>
    </location>
</feature>
<evidence type="ECO:0000313" key="2">
    <source>
        <dbReference type="Proteomes" id="UP001652621"/>
    </source>
</evidence>
<feature type="compositionally biased region" description="Basic residues" evidence="1">
    <location>
        <begin position="239"/>
        <end position="257"/>
    </location>
</feature>
<accession>A0ABM3UQG0</accession>
<proteinExistence type="predicted"/>
<sequence length="367" mass="42264">MEQTSMGKDSSKTAIAKFVPDDDGVLKHTIKVHQQPTSATEKKGPSMIARSNDLIEEIQIKRRFGEGTKPLFERDDVKVNTVADGESISSKKIKSHKASSPSKGVNGLVKQNSPDVTQKFTKKYGSSENPDFRRHSSYEKDNYHKSNSKSGVHLEGHEGNYRPYFSDPIRERDRLRRLYGSPNERRSRSHSPSSNRRRSSHRSRRGSGSPRSRRYTSRHRRRSNSQDRTSWKHNPEHRTSRRSRTRSPRGNRSRRRSSTSSNEDDEREYRHRHHRSQERSYPNVLPTLPPALTNYPCHYHVAPMLALPGVQHRPFLPMVASVRHLPPQALYGGLAGAMPFIPMPMTAYRPHLGHRYPPPRHKINKKN</sequence>
<protein>
    <submittedName>
        <fullName evidence="3">Female-specific protein transformer isoform X1</fullName>
    </submittedName>
</protein>